<sequence length="167" mass="19269">MIRPVKPGETGLVLEIINEAAQAYQGVIPPDCWHEPYMSEEELQREIKAGVVFWGYELDRRLVGVMGRQDRGPVVLIRHAYVHPACQRRGFGTQLLRHLTQAESKPLLVGTWAAAHWAIRFYEKHGFRLVSPEEKNHLLRTYWDIPARQVETSVVLADARWFSENRG</sequence>
<proteinExistence type="predicted"/>
<dbReference type="Gene3D" id="3.40.630.30">
    <property type="match status" value="1"/>
</dbReference>
<dbReference type="CDD" id="cd04301">
    <property type="entry name" value="NAT_SF"/>
    <property type="match status" value="1"/>
</dbReference>
<reference evidence="2" key="1">
    <citation type="journal article" date="2020" name="mSystems">
        <title>Genome- and Community-Level Interaction Insights into Carbon Utilization and Element Cycling Functions of Hydrothermarchaeota in Hydrothermal Sediment.</title>
        <authorList>
            <person name="Zhou Z."/>
            <person name="Liu Y."/>
            <person name="Xu W."/>
            <person name="Pan J."/>
            <person name="Luo Z.H."/>
            <person name="Li M."/>
        </authorList>
    </citation>
    <scope>NUCLEOTIDE SEQUENCE [LARGE SCALE GENOMIC DNA]</scope>
    <source>
        <strain evidence="2">SpSt-776</strain>
    </source>
</reference>
<dbReference type="EMBL" id="DTHB01000042">
    <property type="protein sequence ID" value="HGB14696.1"/>
    <property type="molecule type" value="Genomic_DNA"/>
</dbReference>
<dbReference type="AlphaFoldDB" id="A0A7C3WQN8"/>
<comment type="caution">
    <text evidence="2">The sequence shown here is derived from an EMBL/GenBank/DDBJ whole genome shotgun (WGS) entry which is preliminary data.</text>
</comment>
<gene>
    <name evidence="2" type="ORF">ENV62_05610</name>
</gene>
<accession>A0A7C3WQN8</accession>
<feature type="domain" description="N-acetyltransferase" evidence="1">
    <location>
        <begin position="1"/>
        <end position="148"/>
    </location>
</feature>
<dbReference type="InterPro" id="IPR000182">
    <property type="entry name" value="GNAT_dom"/>
</dbReference>
<dbReference type="Pfam" id="PF13673">
    <property type="entry name" value="Acetyltransf_10"/>
    <property type="match status" value="1"/>
</dbReference>
<dbReference type="GO" id="GO:0016747">
    <property type="term" value="F:acyltransferase activity, transferring groups other than amino-acyl groups"/>
    <property type="evidence" value="ECO:0007669"/>
    <property type="project" value="InterPro"/>
</dbReference>
<name>A0A7C3WQN8_9BACT</name>
<protein>
    <submittedName>
        <fullName evidence="2">GNAT family N-acetyltransferase</fullName>
    </submittedName>
</protein>
<organism evidence="2">
    <name type="scientific">Desulfobacca acetoxidans</name>
    <dbReference type="NCBI Taxonomy" id="60893"/>
    <lineage>
        <taxon>Bacteria</taxon>
        <taxon>Pseudomonadati</taxon>
        <taxon>Thermodesulfobacteriota</taxon>
        <taxon>Desulfobaccia</taxon>
        <taxon>Desulfobaccales</taxon>
        <taxon>Desulfobaccaceae</taxon>
        <taxon>Desulfobacca</taxon>
    </lineage>
</organism>
<dbReference type="PROSITE" id="PS51186">
    <property type="entry name" value="GNAT"/>
    <property type="match status" value="1"/>
</dbReference>
<keyword evidence="2" id="KW-0808">Transferase</keyword>
<evidence type="ECO:0000259" key="1">
    <source>
        <dbReference type="PROSITE" id="PS51186"/>
    </source>
</evidence>
<dbReference type="InterPro" id="IPR016181">
    <property type="entry name" value="Acyl_CoA_acyltransferase"/>
</dbReference>
<dbReference type="SUPFAM" id="SSF55729">
    <property type="entry name" value="Acyl-CoA N-acyltransferases (Nat)"/>
    <property type="match status" value="1"/>
</dbReference>
<evidence type="ECO:0000313" key="2">
    <source>
        <dbReference type="EMBL" id="HGB14696.1"/>
    </source>
</evidence>